<gene>
    <name evidence="2" type="ORF">E6C48_22415</name>
</gene>
<protein>
    <recommendedName>
        <fullName evidence="4">Transposase</fullName>
    </recommendedName>
</protein>
<dbReference type="EMBL" id="SSNY01000036">
    <property type="protein sequence ID" value="THF54316.1"/>
    <property type="molecule type" value="Genomic_DNA"/>
</dbReference>
<name>A0ABY2Q0M4_9HYPH</name>
<evidence type="ECO:0000313" key="2">
    <source>
        <dbReference type="EMBL" id="THF54316.1"/>
    </source>
</evidence>
<organism evidence="2 3">
    <name type="scientific">Ollibium composti</name>
    <dbReference type="NCBI Taxonomy" id="2675109"/>
    <lineage>
        <taxon>Bacteria</taxon>
        <taxon>Pseudomonadati</taxon>
        <taxon>Pseudomonadota</taxon>
        <taxon>Alphaproteobacteria</taxon>
        <taxon>Hyphomicrobiales</taxon>
        <taxon>Phyllobacteriaceae</taxon>
        <taxon>Ollibium</taxon>
    </lineage>
</organism>
<reference evidence="2 3" key="1">
    <citation type="submission" date="2019-04" db="EMBL/GenBank/DDBJ databases">
        <title>Mesorhizobium composti sp. nov., isolated from compost.</title>
        <authorList>
            <person name="Lin S.-Y."/>
            <person name="Hameed A."/>
            <person name="Hsieh Y.-T."/>
            <person name="Young C.-C."/>
        </authorList>
    </citation>
    <scope>NUCLEOTIDE SEQUENCE [LARGE SCALE GENOMIC DNA]</scope>
    <source>
        <strain evidence="2 3">CC-YTH430</strain>
    </source>
</reference>
<keyword evidence="3" id="KW-1185">Reference proteome</keyword>
<evidence type="ECO:0000256" key="1">
    <source>
        <dbReference type="SAM" id="MobiDB-lite"/>
    </source>
</evidence>
<comment type="caution">
    <text evidence="2">The sequence shown here is derived from an EMBL/GenBank/DDBJ whole genome shotgun (WGS) entry which is preliminary data.</text>
</comment>
<accession>A0ABY2Q0M4</accession>
<dbReference type="Proteomes" id="UP000306441">
    <property type="component" value="Unassembled WGS sequence"/>
</dbReference>
<evidence type="ECO:0008006" key="4">
    <source>
        <dbReference type="Google" id="ProtNLM"/>
    </source>
</evidence>
<proteinExistence type="predicted"/>
<feature type="region of interest" description="Disordered" evidence="1">
    <location>
        <begin position="19"/>
        <end position="43"/>
    </location>
</feature>
<feature type="compositionally biased region" description="Basic residues" evidence="1">
    <location>
        <begin position="21"/>
        <end position="32"/>
    </location>
</feature>
<sequence>MQRRKFSREFKLEAVRLVKDRGHRPQRARRRKPPLDQNLRPKPYMKAGHFSAKIPGQLSAEINSVKLHLRTRCARRVLLR</sequence>
<evidence type="ECO:0000313" key="3">
    <source>
        <dbReference type="Proteomes" id="UP000306441"/>
    </source>
</evidence>